<dbReference type="Proteomes" id="UP001595886">
    <property type="component" value="Unassembled WGS sequence"/>
</dbReference>
<dbReference type="InterPro" id="IPR021710">
    <property type="entry name" value="DUF3293"/>
</dbReference>
<proteinExistence type="predicted"/>
<evidence type="ECO:0000313" key="2">
    <source>
        <dbReference type="Proteomes" id="UP001595886"/>
    </source>
</evidence>
<organism evidence="1 2">
    <name type="scientific">Dokdonella ginsengisoli</name>
    <dbReference type="NCBI Taxonomy" id="363846"/>
    <lineage>
        <taxon>Bacteria</taxon>
        <taxon>Pseudomonadati</taxon>
        <taxon>Pseudomonadota</taxon>
        <taxon>Gammaproteobacteria</taxon>
        <taxon>Lysobacterales</taxon>
        <taxon>Rhodanobacteraceae</taxon>
        <taxon>Dokdonella</taxon>
    </lineage>
</organism>
<sequence length="160" mass="17592">MTQPPPRIAELLALYRRTHYDVALPGGDSATLRIGEPPPPAVTAWIGGDGYAVYLTACNPRSEVLTTDDNEARMADLRRRLYVAGTRWLEGSAAIPGQPWREPSVLVAGLPLRRIDALARSFGQNASLHVRTDAPARLRLHRSDWRGLVQADDALESDDD</sequence>
<comment type="caution">
    <text evidence="1">The sequence shown here is derived from an EMBL/GenBank/DDBJ whole genome shotgun (WGS) entry which is preliminary data.</text>
</comment>
<protein>
    <submittedName>
        <fullName evidence="1">DUF3293 domain-containing protein</fullName>
    </submittedName>
</protein>
<dbReference type="EMBL" id="JBHSHD010000010">
    <property type="protein sequence ID" value="MFC4821661.1"/>
    <property type="molecule type" value="Genomic_DNA"/>
</dbReference>
<dbReference type="Pfam" id="PF11697">
    <property type="entry name" value="DUF3293"/>
    <property type="match status" value="1"/>
</dbReference>
<evidence type="ECO:0000313" key="1">
    <source>
        <dbReference type="EMBL" id="MFC4821661.1"/>
    </source>
</evidence>
<name>A0ABV9QY05_9GAMM</name>
<accession>A0ABV9QY05</accession>
<reference evidence="2" key="1">
    <citation type="journal article" date="2019" name="Int. J. Syst. Evol. Microbiol.">
        <title>The Global Catalogue of Microorganisms (GCM) 10K type strain sequencing project: providing services to taxonomists for standard genome sequencing and annotation.</title>
        <authorList>
            <consortium name="The Broad Institute Genomics Platform"/>
            <consortium name="The Broad Institute Genome Sequencing Center for Infectious Disease"/>
            <person name="Wu L."/>
            <person name="Ma J."/>
        </authorList>
    </citation>
    <scope>NUCLEOTIDE SEQUENCE [LARGE SCALE GENOMIC DNA]</scope>
    <source>
        <strain evidence="2">CCUG 30340</strain>
    </source>
</reference>
<gene>
    <name evidence="1" type="ORF">ACFO6Q_15105</name>
</gene>
<keyword evidence="2" id="KW-1185">Reference proteome</keyword>
<dbReference type="RefSeq" id="WP_380021936.1">
    <property type="nucleotide sequence ID" value="NZ_JBHSHD010000010.1"/>
</dbReference>